<dbReference type="STRING" id="661478.OP10G_1905"/>
<dbReference type="Proteomes" id="UP000027982">
    <property type="component" value="Chromosome"/>
</dbReference>
<keyword evidence="1" id="KW-1133">Transmembrane helix</keyword>
<evidence type="ECO:0000313" key="2">
    <source>
        <dbReference type="EMBL" id="AIE85273.1"/>
    </source>
</evidence>
<protein>
    <submittedName>
        <fullName evidence="2">Uncharacterized protein</fullName>
    </submittedName>
</protein>
<keyword evidence="1" id="KW-0812">Transmembrane</keyword>
<accession>A0A068NNY1</accession>
<evidence type="ECO:0000256" key="1">
    <source>
        <dbReference type="SAM" id="Phobius"/>
    </source>
</evidence>
<feature type="transmembrane region" description="Helical" evidence="1">
    <location>
        <begin position="108"/>
        <end position="130"/>
    </location>
</feature>
<feature type="transmembrane region" description="Helical" evidence="1">
    <location>
        <begin position="161"/>
        <end position="177"/>
    </location>
</feature>
<proteinExistence type="predicted"/>
<keyword evidence="3" id="KW-1185">Reference proteome</keyword>
<feature type="transmembrane region" description="Helical" evidence="1">
    <location>
        <begin position="72"/>
        <end position="88"/>
    </location>
</feature>
<gene>
    <name evidence="2" type="ORF">OP10G_1905</name>
</gene>
<dbReference type="EMBL" id="CP007139">
    <property type="protein sequence ID" value="AIE85273.1"/>
    <property type="molecule type" value="Genomic_DNA"/>
</dbReference>
<organism evidence="2 3">
    <name type="scientific">Fimbriimonas ginsengisoli Gsoil 348</name>
    <dbReference type="NCBI Taxonomy" id="661478"/>
    <lineage>
        <taxon>Bacteria</taxon>
        <taxon>Bacillati</taxon>
        <taxon>Armatimonadota</taxon>
        <taxon>Fimbriimonadia</taxon>
        <taxon>Fimbriimonadales</taxon>
        <taxon>Fimbriimonadaceae</taxon>
        <taxon>Fimbriimonas</taxon>
    </lineage>
</organism>
<sequence>MAVLILLVFLPRWASIFSPSLRGSAEVDPWTIAASGMVQAIQIGAATLFIVGISEEGWRGFGFFPFRLRTDLALGGLFAAARAALTLFGDQRLPGASTWTLDPGAAKFPIVFAQGFFVLALQVVTAVLVVRLAGLLKSVVGAVILVSLLVGSASLRPTGNAYFAAFAAPLLSAAFFGKTRRLMPNFIGVGVYVLWQGFLR</sequence>
<evidence type="ECO:0000313" key="3">
    <source>
        <dbReference type="Proteomes" id="UP000027982"/>
    </source>
</evidence>
<dbReference type="HOGENOM" id="CLU_1364518_0_0_0"/>
<dbReference type="KEGG" id="fgi:OP10G_1905"/>
<name>A0A068NNY1_FIMGI</name>
<reference evidence="2 3" key="1">
    <citation type="journal article" date="2014" name="PLoS ONE">
        <title>The first complete genome sequence of the class fimbriimonadia in the phylum armatimonadetes.</title>
        <authorList>
            <person name="Hu Z.Y."/>
            <person name="Wang Y.Z."/>
            <person name="Im W.T."/>
            <person name="Wang S.Y."/>
            <person name="Zhao G.P."/>
            <person name="Zheng H.J."/>
            <person name="Quan Z.X."/>
        </authorList>
    </citation>
    <scope>NUCLEOTIDE SEQUENCE [LARGE SCALE GENOMIC DNA]</scope>
    <source>
        <strain evidence="2">Gsoil 348</strain>
    </source>
</reference>
<feature type="transmembrane region" description="Helical" evidence="1">
    <location>
        <begin position="30"/>
        <end position="51"/>
    </location>
</feature>
<feature type="transmembrane region" description="Helical" evidence="1">
    <location>
        <begin position="135"/>
        <end position="155"/>
    </location>
</feature>
<dbReference type="AlphaFoldDB" id="A0A068NNY1"/>
<keyword evidence="1" id="KW-0472">Membrane</keyword>